<dbReference type="InterPro" id="IPR028098">
    <property type="entry name" value="Glyco_trans_4-like_N"/>
</dbReference>
<dbReference type="PANTHER" id="PTHR12526:SF510">
    <property type="entry name" value="D-INOSITOL 3-PHOSPHATE GLYCOSYLTRANSFERASE"/>
    <property type="match status" value="1"/>
</dbReference>
<dbReference type="Pfam" id="PF00534">
    <property type="entry name" value="Glycos_transf_1"/>
    <property type="match status" value="1"/>
</dbReference>
<evidence type="ECO:0000259" key="4">
    <source>
        <dbReference type="Pfam" id="PF13439"/>
    </source>
</evidence>
<dbReference type="Gene3D" id="3.40.50.2000">
    <property type="entry name" value="Glycogen Phosphorylase B"/>
    <property type="match status" value="2"/>
</dbReference>
<dbReference type="Pfam" id="PF13439">
    <property type="entry name" value="Glyco_transf_4"/>
    <property type="match status" value="1"/>
</dbReference>
<evidence type="ECO:0000256" key="2">
    <source>
        <dbReference type="ARBA" id="ARBA00022679"/>
    </source>
</evidence>
<reference evidence="6" key="1">
    <citation type="submission" date="2016-10" db="EMBL/GenBank/DDBJ databases">
        <authorList>
            <person name="Varghese N."/>
            <person name="Submissions S."/>
        </authorList>
    </citation>
    <scope>NUCLEOTIDE SEQUENCE [LARGE SCALE GENOMIC DNA]</scope>
    <source>
        <strain evidence="6">ATCC 35263</strain>
    </source>
</reference>
<evidence type="ECO:0000256" key="1">
    <source>
        <dbReference type="ARBA" id="ARBA00022676"/>
    </source>
</evidence>
<accession>A0A1H6FUP9</accession>
<keyword evidence="6" id="KW-1185">Reference proteome</keyword>
<proteinExistence type="predicted"/>
<dbReference type="RefSeq" id="WP_093117465.1">
    <property type="nucleotide sequence ID" value="NZ_FNWJ01000002.1"/>
</dbReference>
<feature type="domain" description="Glycosyltransferase subfamily 4-like N-terminal" evidence="4">
    <location>
        <begin position="55"/>
        <end position="157"/>
    </location>
</feature>
<dbReference type="OrthoDB" id="9806887at2"/>
<dbReference type="GO" id="GO:0016757">
    <property type="term" value="F:glycosyltransferase activity"/>
    <property type="evidence" value="ECO:0007669"/>
    <property type="project" value="UniProtKB-KW"/>
</dbReference>
<dbReference type="CDD" id="cd03801">
    <property type="entry name" value="GT4_PimA-like"/>
    <property type="match status" value="1"/>
</dbReference>
<organism evidence="5 6">
    <name type="scientific">Thermoleophilum album</name>
    <dbReference type="NCBI Taxonomy" id="29539"/>
    <lineage>
        <taxon>Bacteria</taxon>
        <taxon>Bacillati</taxon>
        <taxon>Actinomycetota</taxon>
        <taxon>Thermoleophilia</taxon>
        <taxon>Thermoleophilales</taxon>
        <taxon>Thermoleophilaceae</taxon>
        <taxon>Thermoleophilum</taxon>
    </lineage>
</organism>
<feature type="domain" description="Glycosyl transferase family 1" evidence="3">
    <location>
        <begin position="170"/>
        <end position="313"/>
    </location>
</feature>
<evidence type="ECO:0000259" key="3">
    <source>
        <dbReference type="Pfam" id="PF00534"/>
    </source>
</evidence>
<evidence type="ECO:0000313" key="6">
    <source>
        <dbReference type="Proteomes" id="UP000222056"/>
    </source>
</evidence>
<protein>
    <submittedName>
        <fullName evidence="5">Glycosyltransferase involved in cell wall bisynthesis</fullName>
    </submittedName>
</protein>
<keyword evidence="2 5" id="KW-0808">Transferase</keyword>
<keyword evidence="1" id="KW-0328">Glycosyltransferase</keyword>
<sequence>MTRPSAAPPTGSERRARILFVHSRKASFVEIDRAILAERFEVEDLYQPGRLPPADVALRVARCDLVFGWFASWHTGPPITLAWLLGKPSVLVIGGFDTANMPEIGYGLQQGGFRRFASRFVMRRASRLVTNSRYSLQEITRNTPIPPERVTVIYHGVPDPYGTLPPTPREPLVVSVGYIDRTTLVQKGQQAFVETARLLPDVRFVLAGPWLDDAVEQLRAKAPANLEFTGWLEEPQLRELMARAAVYVQASRHEGFGMAVAEAMLAGAIPVVVDATAMPEVVGDAGVIVPDPQPETLAAGVRRALELPETARERARRRVLERFPLERRREALLALVESALRSR</sequence>
<dbReference type="EMBL" id="FNWJ01000002">
    <property type="protein sequence ID" value="SEH13723.1"/>
    <property type="molecule type" value="Genomic_DNA"/>
</dbReference>
<dbReference type="SUPFAM" id="SSF53756">
    <property type="entry name" value="UDP-Glycosyltransferase/glycogen phosphorylase"/>
    <property type="match status" value="1"/>
</dbReference>
<dbReference type="STRING" id="29539.SAMN02745716_1282"/>
<dbReference type="Proteomes" id="UP000222056">
    <property type="component" value="Unassembled WGS sequence"/>
</dbReference>
<dbReference type="PANTHER" id="PTHR12526">
    <property type="entry name" value="GLYCOSYLTRANSFERASE"/>
    <property type="match status" value="1"/>
</dbReference>
<gene>
    <name evidence="5" type="ORF">SAMN02745716_1282</name>
</gene>
<evidence type="ECO:0000313" key="5">
    <source>
        <dbReference type="EMBL" id="SEH13723.1"/>
    </source>
</evidence>
<dbReference type="AlphaFoldDB" id="A0A1H6FUP9"/>
<name>A0A1H6FUP9_THEAL</name>
<dbReference type="InterPro" id="IPR001296">
    <property type="entry name" value="Glyco_trans_1"/>
</dbReference>